<dbReference type="Proteomes" id="UP001341820">
    <property type="component" value="Unassembled WGS sequence"/>
</dbReference>
<evidence type="ECO:0000256" key="1">
    <source>
        <dbReference type="SAM" id="Phobius"/>
    </source>
</evidence>
<reference evidence="2 3" key="1">
    <citation type="submission" date="2023-03" db="EMBL/GenBank/DDBJ databases">
        <title>Bacillus Genome Sequencing.</title>
        <authorList>
            <person name="Dunlap C."/>
        </authorList>
    </citation>
    <scope>NUCLEOTIDE SEQUENCE [LARGE SCALE GENOMIC DNA]</scope>
    <source>
        <strain evidence="2 3">B-4107</strain>
    </source>
</reference>
<feature type="transmembrane region" description="Helical" evidence="1">
    <location>
        <begin position="45"/>
        <end position="63"/>
    </location>
</feature>
<proteinExistence type="predicted"/>
<keyword evidence="1" id="KW-0812">Transmembrane</keyword>
<sequence length="123" mass="14578">MLKTILNLAKKMIDGVDRRYLIKSYIFGAFIFFMYLYVQMNTGDFQFIVFMFFLMNFLLFPFATVVWDDLIDLLISGNIFILPLVFVIPWKIFKIIVLYMFAIVIAPIGLVYIYISNGYYKKT</sequence>
<keyword evidence="1" id="KW-0472">Membrane</keyword>
<dbReference type="RefSeq" id="WP_035398028.1">
    <property type="nucleotide sequence ID" value="NZ_CP042163.1"/>
</dbReference>
<organism evidence="2 3">
    <name type="scientific">Shouchella miscanthi</name>
    <dbReference type="NCBI Taxonomy" id="2598861"/>
    <lineage>
        <taxon>Bacteria</taxon>
        <taxon>Bacillati</taxon>
        <taxon>Bacillota</taxon>
        <taxon>Bacilli</taxon>
        <taxon>Bacillales</taxon>
        <taxon>Bacillaceae</taxon>
        <taxon>Shouchella</taxon>
    </lineage>
</organism>
<evidence type="ECO:0000313" key="3">
    <source>
        <dbReference type="Proteomes" id="UP001341820"/>
    </source>
</evidence>
<evidence type="ECO:0000313" key="2">
    <source>
        <dbReference type="EMBL" id="MED4130019.1"/>
    </source>
</evidence>
<comment type="caution">
    <text evidence="2">The sequence shown here is derived from an EMBL/GenBank/DDBJ whole genome shotgun (WGS) entry which is preliminary data.</text>
</comment>
<accession>A0ABU6NPA2</accession>
<feature type="transmembrane region" description="Helical" evidence="1">
    <location>
        <begin position="70"/>
        <end position="90"/>
    </location>
</feature>
<protein>
    <submittedName>
        <fullName evidence="2">Uncharacterized protein</fullName>
    </submittedName>
</protein>
<keyword evidence="1" id="KW-1133">Transmembrane helix</keyword>
<feature type="transmembrane region" description="Helical" evidence="1">
    <location>
        <begin position="20"/>
        <end position="39"/>
    </location>
</feature>
<name>A0ABU6NPA2_9BACI</name>
<feature type="transmembrane region" description="Helical" evidence="1">
    <location>
        <begin position="96"/>
        <end position="115"/>
    </location>
</feature>
<dbReference type="EMBL" id="JAROAS010000048">
    <property type="protein sequence ID" value="MED4130019.1"/>
    <property type="molecule type" value="Genomic_DNA"/>
</dbReference>
<gene>
    <name evidence="2" type="ORF">P5F74_17950</name>
</gene>
<keyword evidence="3" id="KW-1185">Reference proteome</keyword>